<dbReference type="GO" id="GO:0005763">
    <property type="term" value="C:mitochondrial small ribosomal subunit"/>
    <property type="evidence" value="ECO:0007669"/>
    <property type="project" value="TreeGrafter"/>
</dbReference>
<dbReference type="GO" id="GO:0003735">
    <property type="term" value="F:structural constituent of ribosome"/>
    <property type="evidence" value="ECO:0007669"/>
    <property type="project" value="InterPro"/>
</dbReference>
<dbReference type="SUPFAM" id="SSF46911">
    <property type="entry name" value="Ribosomal protein S18"/>
    <property type="match status" value="1"/>
</dbReference>
<name>A0A0L8FUF8_OCTBM</name>
<keyword evidence="2" id="KW-0687">Ribonucleoprotein</keyword>
<dbReference type="PANTHER" id="PTHR13479">
    <property type="entry name" value="30S RIBOSOMAL PROTEIN S18"/>
    <property type="match status" value="1"/>
</dbReference>
<dbReference type="OMA" id="ACQTKFC"/>
<evidence type="ECO:0008006" key="4">
    <source>
        <dbReference type="Google" id="ProtNLM"/>
    </source>
</evidence>
<protein>
    <recommendedName>
        <fullName evidence="4">28S ribosomal protein S18a, mitochondrial</fullName>
    </recommendedName>
</protein>
<keyword evidence="1" id="KW-0689">Ribosomal protein</keyword>
<dbReference type="InterPro" id="IPR036870">
    <property type="entry name" value="Ribosomal_bS18_sf"/>
</dbReference>
<dbReference type="Pfam" id="PF01084">
    <property type="entry name" value="Ribosomal_S18"/>
    <property type="match status" value="1"/>
</dbReference>
<dbReference type="PANTHER" id="PTHR13479:SF66">
    <property type="entry name" value="LARGE RIBOSOMAL SUBUNIT PROTEIN ML66"/>
    <property type="match status" value="1"/>
</dbReference>
<dbReference type="AlphaFoldDB" id="A0A0L8FUF8"/>
<dbReference type="Gene3D" id="4.10.640.10">
    <property type="entry name" value="Ribosomal protein S18"/>
    <property type="match status" value="1"/>
</dbReference>
<reference evidence="3" key="1">
    <citation type="submission" date="2015-07" db="EMBL/GenBank/DDBJ databases">
        <title>MeaNS - Measles Nucleotide Surveillance Program.</title>
        <authorList>
            <person name="Tran T."/>
            <person name="Druce J."/>
        </authorList>
    </citation>
    <scope>NUCLEOTIDE SEQUENCE</scope>
    <source>
        <strain evidence="3">UCB-OBI-ISO-001</strain>
        <tissue evidence="3">Gonad</tissue>
    </source>
</reference>
<evidence type="ECO:0000313" key="3">
    <source>
        <dbReference type="EMBL" id="KOF68321.1"/>
    </source>
</evidence>
<dbReference type="GO" id="GO:0032543">
    <property type="term" value="P:mitochondrial translation"/>
    <property type="evidence" value="ECO:0007669"/>
    <property type="project" value="TreeGrafter"/>
</dbReference>
<organism evidence="3">
    <name type="scientific">Octopus bimaculoides</name>
    <name type="common">California two-spotted octopus</name>
    <dbReference type="NCBI Taxonomy" id="37653"/>
    <lineage>
        <taxon>Eukaryota</taxon>
        <taxon>Metazoa</taxon>
        <taxon>Spiralia</taxon>
        <taxon>Lophotrochozoa</taxon>
        <taxon>Mollusca</taxon>
        <taxon>Cephalopoda</taxon>
        <taxon>Coleoidea</taxon>
        <taxon>Octopodiformes</taxon>
        <taxon>Octopoda</taxon>
        <taxon>Incirrata</taxon>
        <taxon>Octopodidae</taxon>
        <taxon>Octopus</taxon>
    </lineage>
</organism>
<dbReference type="STRING" id="37653.A0A0L8FUF8"/>
<gene>
    <name evidence="3" type="ORF">OCBIM_22007545mg</name>
</gene>
<dbReference type="OrthoDB" id="10054543at2759"/>
<dbReference type="GO" id="GO:0070181">
    <property type="term" value="F:small ribosomal subunit rRNA binding"/>
    <property type="evidence" value="ECO:0007669"/>
    <property type="project" value="TreeGrafter"/>
</dbReference>
<dbReference type="KEGG" id="obi:106881075"/>
<proteinExistence type="predicted"/>
<evidence type="ECO:0000256" key="2">
    <source>
        <dbReference type="ARBA" id="ARBA00023274"/>
    </source>
</evidence>
<accession>A0A0L8FUF8</accession>
<evidence type="ECO:0000256" key="1">
    <source>
        <dbReference type="ARBA" id="ARBA00022980"/>
    </source>
</evidence>
<sequence>MASLITLRLFGAPLRKNLSICRTLPVIASFSSSKRLQLKQIVCKTEGNVTTIEGVRIPSPRKDNVIPEKYFSKPTACPLCRLNLKVKYSDVLIVSQFVDAFGKLLPQHVTKLCNRQHKHMNMLVNFATRAGLLRSLAPPGPDGKPNYKPPYKYLKYNVHYEKPLKKH</sequence>
<dbReference type="EMBL" id="KQ426371">
    <property type="protein sequence ID" value="KOF68321.1"/>
    <property type="molecule type" value="Genomic_DNA"/>
</dbReference>
<dbReference type="InterPro" id="IPR001648">
    <property type="entry name" value="Ribosomal_bS18"/>
</dbReference>